<reference evidence="1" key="1">
    <citation type="submission" date="2018-04" db="EMBL/GenBank/DDBJ databases">
        <authorList>
            <person name="Go L.Y."/>
            <person name="Mitchell J.A."/>
        </authorList>
    </citation>
    <scope>NUCLEOTIDE SEQUENCE</scope>
    <source>
        <strain evidence="1">ARTV</strain>
    </source>
</reference>
<protein>
    <recommendedName>
        <fullName evidence="2">Type III secretion system protein, YseE family</fullName>
    </recommendedName>
</protein>
<evidence type="ECO:0008006" key="2">
    <source>
        <dbReference type="Google" id="ProtNLM"/>
    </source>
</evidence>
<proteinExistence type="predicted"/>
<organism evidence="1">
    <name type="scientific">Arsenophonus endosymbiont of Trialeurodes vaporariorum</name>
    <dbReference type="NCBI Taxonomy" id="235567"/>
    <lineage>
        <taxon>Bacteria</taxon>
        <taxon>Pseudomonadati</taxon>
        <taxon>Pseudomonadota</taxon>
        <taxon>Gammaproteobacteria</taxon>
        <taxon>Enterobacterales</taxon>
        <taxon>Morganellaceae</taxon>
        <taxon>Arsenophonus</taxon>
    </lineage>
</organism>
<gene>
    <name evidence="1" type="ORF">ARTV_0573</name>
</gene>
<evidence type="ECO:0000313" key="1">
    <source>
        <dbReference type="EMBL" id="SSW94918.1"/>
    </source>
</evidence>
<dbReference type="EMBL" id="UFQR01000002">
    <property type="protein sequence ID" value="SSW94918.1"/>
    <property type="molecule type" value="Genomic_DNA"/>
</dbReference>
<accession>A0A3B0M4B5</accession>
<sequence length="65" mass="7472">MTCITKLEENLKQQSEYQAIYLQQLDDCQKSLTQNDAKSLLALLEAVEAAKQVINILAQRYKKQN</sequence>
<dbReference type="AlphaFoldDB" id="A0A3B0M4B5"/>
<name>A0A3B0M4B5_9GAMM</name>